<comment type="caution">
    <text evidence="4">The sequence shown here is derived from an EMBL/GenBank/DDBJ whole genome shotgun (WGS) entry which is preliminary data.</text>
</comment>
<sequence length="206" mass="24234">MRESQQPQRWSETLYAILNETNRTYTIIDKHGCSIDNEIMPTPEYDIVNNLIYTPSKAFRFATSNHVHFQCMISLCRRVDSKCRQQIPPRCRKSQKKRRALDTSELTIEQRLRRIQAIMNVENSTEIGEGLITSVAETLQVKEQKDYTIEKYESIIRTYQAWTSILCILNILLVVVTILITLRLLKNKYIMDIKDKTQAIFRRSPF</sequence>
<dbReference type="InterPro" id="IPR001507">
    <property type="entry name" value="ZP_dom"/>
</dbReference>
<keyword evidence="2" id="KW-0812">Transmembrane</keyword>
<accession>A0A8S1E9N5</accession>
<keyword evidence="2" id="KW-1133">Transmembrane helix</keyword>
<dbReference type="EMBL" id="CADEPM010000001">
    <property type="protein sequence ID" value="CAB3397526.1"/>
    <property type="molecule type" value="Genomic_DNA"/>
</dbReference>
<proteinExistence type="predicted"/>
<keyword evidence="5" id="KW-1185">Reference proteome</keyword>
<dbReference type="Gene3D" id="2.60.40.4100">
    <property type="entry name" value="Zona pellucida, ZP-C domain"/>
    <property type="match status" value="1"/>
</dbReference>
<dbReference type="InterPro" id="IPR042235">
    <property type="entry name" value="ZP-C_dom"/>
</dbReference>
<keyword evidence="2" id="KW-0472">Membrane</keyword>
<feature type="transmembrane region" description="Helical" evidence="2">
    <location>
        <begin position="161"/>
        <end position="185"/>
    </location>
</feature>
<evidence type="ECO:0000256" key="1">
    <source>
        <dbReference type="ARBA" id="ARBA00022729"/>
    </source>
</evidence>
<gene>
    <name evidence="4" type="ORF">CBOVIS_LOCUS921</name>
</gene>
<dbReference type="Pfam" id="PF25301">
    <property type="entry name" value="CUT_C"/>
    <property type="match status" value="1"/>
</dbReference>
<reference evidence="4 5" key="1">
    <citation type="submission" date="2020-04" db="EMBL/GenBank/DDBJ databases">
        <authorList>
            <person name="Laetsch R D."/>
            <person name="Stevens L."/>
            <person name="Kumar S."/>
            <person name="Blaxter L. M."/>
        </authorList>
    </citation>
    <scope>NUCLEOTIDE SEQUENCE [LARGE SCALE GENOMIC DNA]</scope>
</reference>
<evidence type="ECO:0000259" key="3">
    <source>
        <dbReference type="PROSITE" id="PS51034"/>
    </source>
</evidence>
<dbReference type="InterPro" id="IPR057475">
    <property type="entry name" value="CUT_C"/>
</dbReference>
<dbReference type="PANTHER" id="PTHR22907">
    <property type="entry name" value="GH04558P"/>
    <property type="match status" value="1"/>
</dbReference>
<organism evidence="4 5">
    <name type="scientific">Caenorhabditis bovis</name>
    <dbReference type="NCBI Taxonomy" id="2654633"/>
    <lineage>
        <taxon>Eukaryota</taxon>
        <taxon>Metazoa</taxon>
        <taxon>Ecdysozoa</taxon>
        <taxon>Nematoda</taxon>
        <taxon>Chromadorea</taxon>
        <taxon>Rhabditida</taxon>
        <taxon>Rhabditina</taxon>
        <taxon>Rhabditomorpha</taxon>
        <taxon>Rhabditoidea</taxon>
        <taxon>Rhabditidae</taxon>
        <taxon>Peloderinae</taxon>
        <taxon>Caenorhabditis</taxon>
    </lineage>
</organism>
<dbReference type="AlphaFoldDB" id="A0A8S1E9N5"/>
<feature type="domain" description="ZP" evidence="3">
    <location>
        <begin position="1"/>
        <end position="90"/>
    </location>
</feature>
<evidence type="ECO:0000256" key="2">
    <source>
        <dbReference type="SAM" id="Phobius"/>
    </source>
</evidence>
<dbReference type="PANTHER" id="PTHR22907:SF14">
    <property type="entry name" value="ZP DOMAIN-CONTAINING PROTEIN"/>
    <property type="match status" value="1"/>
</dbReference>
<dbReference type="OrthoDB" id="6139674at2759"/>
<evidence type="ECO:0000313" key="5">
    <source>
        <dbReference type="Proteomes" id="UP000494206"/>
    </source>
</evidence>
<dbReference type="Proteomes" id="UP000494206">
    <property type="component" value="Unassembled WGS sequence"/>
</dbReference>
<name>A0A8S1E9N5_9PELO</name>
<keyword evidence="1" id="KW-0732">Signal</keyword>
<dbReference type="PROSITE" id="PS51034">
    <property type="entry name" value="ZP_2"/>
    <property type="match status" value="1"/>
</dbReference>
<protein>
    <recommendedName>
        <fullName evidence="3">ZP domain-containing protein</fullName>
    </recommendedName>
</protein>
<dbReference type="InterPro" id="IPR051962">
    <property type="entry name" value="Cuticlin"/>
</dbReference>
<evidence type="ECO:0000313" key="4">
    <source>
        <dbReference type="EMBL" id="CAB3397526.1"/>
    </source>
</evidence>